<keyword evidence="5 8" id="KW-0378">Hydrolase</keyword>
<feature type="non-terminal residue" evidence="9">
    <location>
        <position position="1"/>
    </location>
</feature>
<evidence type="ECO:0000256" key="5">
    <source>
        <dbReference type="ARBA" id="ARBA00022801"/>
    </source>
</evidence>
<accession>A0A067ET96</accession>
<dbReference type="AlphaFoldDB" id="A0A067ET96"/>
<dbReference type="GO" id="GO:0005975">
    <property type="term" value="P:carbohydrate metabolic process"/>
    <property type="evidence" value="ECO:0007669"/>
    <property type="project" value="InterPro"/>
</dbReference>
<evidence type="ECO:0000256" key="3">
    <source>
        <dbReference type="ARBA" id="ARBA00022512"/>
    </source>
</evidence>
<dbReference type="Gene3D" id="2.160.20.10">
    <property type="entry name" value="Single-stranded right-handed beta-helix, Pectin lyase-like"/>
    <property type="match status" value="1"/>
</dbReference>
<sequence>SIRFNFLNDSTITGIKSVDSRYFHINILGCYNLKLNDLKITAHADSPNTEGIHIGSSNGSEISHSVIATGDDCVSLGHGISVGSLGKGINDEEVVGLTVRNCTFTGTNIVTNNVENPIVIDQLYCPYNKCNIKVPSQVKTSNVRFNNIRGTSANKIPCQNIGIGNINWVYNGVNVKVEGPETTSLCSNVKPTLFGKQIPATCV</sequence>
<keyword evidence="4" id="KW-0964">Secreted</keyword>
<protein>
    <submittedName>
        <fullName evidence="9">Uncharacterized protein</fullName>
    </submittedName>
</protein>
<dbReference type="EMBL" id="KK784951">
    <property type="protein sequence ID" value="KDO58303.1"/>
    <property type="molecule type" value="Genomic_DNA"/>
</dbReference>
<keyword evidence="3" id="KW-0134">Cell wall</keyword>
<evidence type="ECO:0000256" key="8">
    <source>
        <dbReference type="RuleBase" id="RU361169"/>
    </source>
</evidence>
<dbReference type="GO" id="GO:0004650">
    <property type="term" value="F:polygalacturonase activity"/>
    <property type="evidence" value="ECO:0007669"/>
    <property type="project" value="InterPro"/>
</dbReference>
<comment type="subcellular location">
    <subcellularLocation>
        <location evidence="1">Secreted</location>
        <location evidence="1">Cell wall</location>
    </subcellularLocation>
</comment>
<evidence type="ECO:0000256" key="6">
    <source>
        <dbReference type="ARBA" id="ARBA00023295"/>
    </source>
</evidence>
<keyword evidence="7" id="KW-0961">Cell wall biogenesis/degradation</keyword>
<evidence type="ECO:0000256" key="7">
    <source>
        <dbReference type="ARBA" id="ARBA00023316"/>
    </source>
</evidence>
<dbReference type="InterPro" id="IPR012334">
    <property type="entry name" value="Pectin_lyas_fold"/>
</dbReference>
<reference evidence="9 10" key="1">
    <citation type="submission" date="2014-04" db="EMBL/GenBank/DDBJ databases">
        <authorList>
            <consortium name="International Citrus Genome Consortium"/>
            <person name="Gmitter F."/>
            <person name="Chen C."/>
            <person name="Farmerie W."/>
            <person name="Harkins T."/>
            <person name="Desany B."/>
            <person name="Mohiuddin M."/>
            <person name="Kodira C."/>
            <person name="Borodovsky M."/>
            <person name="Lomsadze A."/>
            <person name="Burns P."/>
            <person name="Jenkins J."/>
            <person name="Prochnik S."/>
            <person name="Shu S."/>
            <person name="Chapman J."/>
            <person name="Pitluck S."/>
            <person name="Schmutz J."/>
            <person name="Rokhsar D."/>
        </authorList>
    </citation>
    <scope>NUCLEOTIDE SEQUENCE</scope>
</reference>
<evidence type="ECO:0000256" key="2">
    <source>
        <dbReference type="ARBA" id="ARBA00008834"/>
    </source>
</evidence>
<organism evidence="9 10">
    <name type="scientific">Citrus sinensis</name>
    <name type="common">Sweet orange</name>
    <name type="synonym">Citrus aurantium var. sinensis</name>
    <dbReference type="NCBI Taxonomy" id="2711"/>
    <lineage>
        <taxon>Eukaryota</taxon>
        <taxon>Viridiplantae</taxon>
        <taxon>Streptophyta</taxon>
        <taxon>Embryophyta</taxon>
        <taxon>Tracheophyta</taxon>
        <taxon>Spermatophyta</taxon>
        <taxon>Magnoliopsida</taxon>
        <taxon>eudicotyledons</taxon>
        <taxon>Gunneridae</taxon>
        <taxon>Pentapetalae</taxon>
        <taxon>rosids</taxon>
        <taxon>malvids</taxon>
        <taxon>Sapindales</taxon>
        <taxon>Rutaceae</taxon>
        <taxon>Aurantioideae</taxon>
        <taxon>Citrus</taxon>
    </lineage>
</organism>
<keyword evidence="6 8" id="KW-0326">Glycosidase</keyword>
<dbReference type="InterPro" id="IPR011050">
    <property type="entry name" value="Pectin_lyase_fold/virulence"/>
</dbReference>
<evidence type="ECO:0000256" key="1">
    <source>
        <dbReference type="ARBA" id="ARBA00004191"/>
    </source>
</evidence>
<evidence type="ECO:0000313" key="10">
    <source>
        <dbReference type="Proteomes" id="UP000027120"/>
    </source>
</evidence>
<gene>
    <name evidence="9" type="ORF">CISIN_1g0424172mg</name>
</gene>
<dbReference type="Proteomes" id="UP000027120">
    <property type="component" value="Unassembled WGS sequence"/>
</dbReference>
<keyword evidence="10" id="KW-1185">Reference proteome</keyword>
<evidence type="ECO:0000313" key="9">
    <source>
        <dbReference type="EMBL" id="KDO58303.1"/>
    </source>
</evidence>
<dbReference type="InterPro" id="IPR000743">
    <property type="entry name" value="Glyco_hydro_28"/>
</dbReference>
<dbReference type="PANTHER" id="PTHR31375">
    <property type="match status" value="1"/>
</dbReference>
<evidence type="ECO:0000256" key="4">
    <source>
        <dbReference type="ARBA" id="ARBA00022525"/>
    </source>
</evidence>
<proteinExistence type="inferred from homology"/>
<dbReference type="GO" id="GO:0071555">
    <property type="term" value="P:cell wall organization"/>
    <property type="evidence" value="ECO:0007669"/>
    <property type="project" value="UniProtKB-KW"/>
</dbReference>
<dbReference type="Pfam" id="PF00295">
    <property type="entry name" value="Glyco_hydro_28"/>
    <property type="match status" value="2"/>
</dbReference>
<name>A0A067ET96_CITSI</name>
<dbReference type="SUPFAM" id="SSF51126">
    <property type="entry name" value="Pectin lyase-like"/>
    <property type="match status" value="1"/>
</dbReference>
<comment type="similarity">
    <text evidence="2 8">Belongs to the glycosyl hydrolase 28 family.</text>
</comment>